<feature type="chain" id="PRO_5012214946" description="Phosphatidate phosphatase APP1 catalytic domain-containing protein" evidence="1">
    <location>
        <begin position="21"/>
        <end position="390"/>
    </location>
</feature>
<dbReference type="InterPro" id="IPR019236">
    <property type="entry name" value="APP1_cat"/>
</dbReference>
<evidence type="ECO:0000256" key="1">
    <source>
        <dbReference type="SAM" id="SignalP"/>
    </source>
</evidence>
<feature type="signal peptide" evidence="1">
    <location>
        <begin position="1"/>
        <end position="20"/>
    </location>
</feature>
<dbReference type="Pfam" id="PF09949">
    <property type="entry name" value="APP1_cat"/>
    <property type="match status" value="1"/>
</dbReference>
<evidence type="ECO:0000313" key="4">
    <source>
        <dbReference type="Proteomes" id="UP000193411"/>
    </source>
</evidence>
<dbReference type="Proteomes" id="UP000193411">
    <property type="component" value="Unassembled WGS sequence"/>
</dbReference>
<keyword evidence="4" id="KW-1185">Reference proteome</keyword>
<keyword evidence="1" id="KW-0732">Signal</keyword>
<dbReference type="GO" id="GO:0030479">
    <property type="term" value="C:actin cortical patch"/>
    <property type="evidence" value="ECO:0007669"/>
    <property type="project" value="TreeGrafter"/>
</dbReference>
<dbReference type="InterPro" id="IPR052935">
    <property type="entry name" value="Mg2+_PAP"/>
</dbReference>
<accession>A0A1Y2HSH0</accession>
<comment type="caution">
    <text evidence="3">The sequence shown here is derived from an EMBL/GenBank/DDBJ whole genome shotgun (WGS) entry which is preliminary data.</text>
</comment>
<organism evidence="3 4">
    <name type="scientific">Catenaria anguillulae PL171</name>
    <dbReference type="NCBI Taxonomy" id="765915"/>
    <lineage>
        <taxon>Eukaryota</taxon>
        <taxon>Fungi</taxon>
        <taxon>Fungi incertae sedis</taxon>
        <taxon>Blastocladiomycota</taxon>
        <taxon>Blastocladiomycetes</taxon>
        <taxon>Blastocladiales</taxon>
        <taxon>Catenariaceae</taxon>
        <taxon>Catenaria</taxon>
    </lineage>
</organism>
<sequence length="390" mass="42559">MRSVTATLVLAALLASLANAGPVPVPTELDKRAWFSNPIEDVTLHNAVGRAIPQGTSGLCTVDGNVVARISHYDAITAGAFRLLAAGISLAIKTQEQRNHFNYVSPFFYADGNENAVVNFQVSGNGVSTQRIAGVKAANHGITTSPFRLTNVPCNAGSLPLSVSPGNSKTFEGASVQVVGERGFSVISDVDDTIRITEVLNKGKAVENTLINPFRPTLNFVEFYQRLSRSLTTQNGGAPVFHYVSGSPHMLHRPLQEFIKRVGYPTGQFFLNVFGIVDFDFWKGTQAHKLRVIPDLVKRFNKRSWVLIGDSGEQDPETYGIAAREALANGVDIKCIYIRMVSGTDAAKEAEQNKPERFAKAFEGIPKEKWVVFYDPKDVFNADIPNGKCQ</sequence>
<dbReference type="EMBL" id="MCFL01000019">
    <property type="protein sequence ID" value="ORZ36072.1"/>
    <property type="molecule type" value="Genomic_DNA"/>
</dbReference>
<protein>
    <recommendedName>
        <fullName evidence="2">Phosphatidate phosphatase APP1 catalytic domain-containing protein</fullName>
    </recommendedName>
</protein>
<evidence type="ECO:0000313" key="3">
    <source>
        <dbReference type="EMBL" id="ORZ36072.1"/>
    </source>
</evidence>
<feature type="domain" description="Phosphatidate phosphatase APP1 catalytic" evidence="2">
    <location>
        <begin position="184"/>
        <end position="339"/>
    </location>
</feature>
<dbReference type="AlphaFoldDB" id="A0A1Y2HSH0"/>
<dbReference type="PANTHER" id="PTHR28208:SF1">
    <property type="entry name" value="FILAMENT ORGANIZATION PROTEIN APP1-LIKE, PUTATIVE (AFU_ORTHOLOGUE AFUA_1G06650)-RELATED"/>
    <property type="match status" value="1"/>
</dbReference>
<dbReference type="OrthoDB" id="2117591at2759"/>
<dbReference type="PANTHER" id="PTHR28208">
    <property type="entry name" value="PHOSPHATIDATE PHOSPHATASE APP1"/>
    <property type="match status" value="1"/>
</dbReference>
<proteinExistence type="predicted"/>
<dbReference type="STRING" id="765915.A0A1Y2HSH0"/>
<gene>
    <name evidence="3" type="ORF">BCR44DRAFT_33929</name>
</gene>
<name>A0A1Y2HSH0_9FUNG</name>
<reference evidence="3 4" key="1">
    <citation type="submission" date="2016-07" db="EMBL/GenBank/DDBJ databases">
        <title>Pervasive Adenine N6-methylation of Active Genes in Fungi.</title>
        <authorList>
            <consortium name="DOE Joint Genome Institute"/>
            <person name="Mondo S.J."/>
            <person name="Dannebaum R.O."/>
            <person name="Kuo R.C."/>
            <person name="Labutti K."/>
            <person name="Haridas S."/>
            <person name="Kuo A."/>
            <person name="Salamov A."/>
            <person name="Ahrendt S.R."/>
            <person name="Lipzen A."/>
            <person name="Sullivan W."/>
            <person name="Andreopoulos W.B."/>
            <person name="Clum A."/>
            <person name="Lindquist E."/>
            <person name="Daum C."/>
            <person name="Ramamoorthy G.K."/>
            <person name="Gryganskyi A."/>
            <person name="Culley D."/>
            <person name="Magnuson J.K."/>
            <person name="James T.Y."/>
            <person name="O'Malley M.A."/>
            <person name="Stajich J.E."/>
            <person name="Spatafora J.W."/>
            <person name="Visel A."/>
            <person name="Grigoriev I.V."/>
        </authorList>
    </citation>
    <scope>NUCLEOTIDE SEQUENCE [LARGE SCALE GENOMIC DNA]</scope>
    <source>
        <strain evidence="3 4">PL171</strain>
    </source>
</reference>
<dbReference type="GO" id="GO:0008195">
    <property type="term" value="F:phosphatidate phosphatase activity"/>
    <property type="evidence" value="ECO:0007669"/>
    <property type="project" value="InterPro"/>
</dbReference>
<evidence type="ECO:0000259" key="2">
    <source>
        <dbReference type="Pfam" id="PF09949"/>
    </source>
</evidence>